<evidence type="ECO:0000256" key="10">
    <source>
        <dbReference type="ARBA" id="ARBA00034103"/>
    </source>
</evidence>
<keyword evidence="7" id="KW-1015">Disulfide bond</keyword>
<dbReference type="STRING" id="7739.C3YZ28"/>
<evidence type="ECO:0000256" key="15">
    <source>
        <dbReference type="ARBA" id="ARBA00034371"/>
    </source>
</evidence>
<evidence type="ECO:0000256" key="11">
    <source>
        <dbReference type="ARBA" id="ARBA00034336"/>
    </source>
</evidence>
<keyword evidence="9" id="KW-0968">Cytoplasmic vesicle</keyword>
<evidence type="ECO:0000256" key="19">
    <source>
        <dbReference type="SAM" id="SignalP"/>
    </source>
</evidence>
<evidence type="ECO:0000256" key="13">
    <source>
        <dbReference type="ARBA" id="ARBA00034354"/>
    </source>
</evidence>
<dbReference type="AlphaFoldDB" id="C3YZ28"/>
<dbReference type="GO" id="GO:0031410">
    <property type="term" value="C:cytoplasmic vesicle"/>
    <property type="evidence" value="ECO:0007669"/>
    <property type="project" value="UniProtKB-SubCell"/>
</dbReference>
<keyword evidence="6" id="KW-0770">Synapse</keyword>
<evidence type="ECO:0000256" key="4">
    <source>
        <dbReference type="ARBA" id="ARBA00022815"/>
    </source>
</evidence>
<protein>
    <recommendedName>
        <fullName evidence="11">Hypocretin neuropeptide precursor</fullName>
    </recommendedName>
    <alternativeName>
        <fullName evidence="15">Hypocretin</fullName>
    </alternativeName>
    <alternativeName>
        <fullName evidence="12">Orexin precursor</fullName>
    </alternativeName>
    <alternativeName>
        <fullName evidence="14">Prepro-orexin</fullName>
    </alternativeName>
    <alternativeName>
        <fullName evidence="13">Preprohypocretin</fullName>
    </alternativeName>
</protein>
<dbReference type="PANTHER" id="PTHR15173">
    <property type="entry name" value="OREXIN"/>
    <property type="match status" value="1"/>
</dbReference>
<feature type="region of interest" description="Disordered" evidence="18">
    <location>
        <begin position="251"/>
        <end position="274"/>
    </location>
</feature>
<keyword evidence="4" id="KW-0027">Amidation</keyword>
<dbReference type="GO" id="GO:0007631">
    <property type="term" value="P:feeding behavior"/>
    <property type="evidence" value="ECO:0007669"/>
    <property type="project" value="InterPro"/>
</dbReference>
<evidence type="ECO:0000256" key="2">
    <source>
        <dbReference type="ARBA" id="ARBA00004541"/>
    </source>
</evidence>
<dbReference type="EMBL" id="GG666565">
    <property type="protein sequence ID" value="EEN54536.1"/>
    <property type="molecule type" value="Genomic_DNA"/>
</dbReference>
<evidence type="ECO:0000256" key="8">
    <source>
        <dbReference type="ARBA" id="ARBA00023320"/>
    </source>
</evidence>
<evidence type="ECO:0000256" key="12">
    <source>
        <dbReference type="ARBA" id="ARBA00034351"/>
    </source>
</evidence>
<comment type="function">
    <text evidence="16">Binds to orexin receptors HCRTR1/OX1R and HCRTR2/OX2R with a high affinity. Stimulates food intake. Modulates pituitary luteinizing hormone secretion in an ovarian steroid-dependent manner.</text>
</comment>
<feature type="signal peptide" evidence="19">
    <location>
        <begin position="1"/>
        <end position="22"/>
    </location>
</feature>
<feature type="compositionally biased region" description="Basic and acidic residues" evidence="18">
    <location>
        <begin position="167"/>
        <end position="184"/>
    </location>
</feature>
<accession>C3YZ28</accession>
<name>C3YZ28_BRAFL</name>
<keyword evidence="5" id="KW-0256">Endoplasmic reticulum</keyword>
<evidence type="ECO:0000256" key="9">
    <source>
        <dbReference type="ARBA" id="ARBA00023329"/>
    </source>
</evidence>
<sequence>MRCMHVLLAVLFVGLLCKGSWAFPRCCWRRTCNCPHFRRLFGPRNHGHGILTVGKRQRGEGEYKSLPRGEHDPSHGGLPTSLVDLHDRAQVDLDRLEGLPELTLDHDYRQMRCMHVLLAVLFVGLLCKGSWAFPRCCWRRTCNCPHFRRLFGPRNHGHGILTVGKRQRGEGEYKSLPRGEHDPSHGGLPTSLVDLHDRAQVDLDRLEGLPELTLDHDYSERKNQLEHSKVWELLHHLRRLLNLTAEADARSRRRQTELQPYETTPRHWQISMRR</sequence>
<dbReference type="PANTHER" id="PTHR15173:SF2">
    <property type="entry name" value="HYPOCRETIN NEUROPEPTIDE PRECURSOR"/>
    <property type="match status" value="1"/>
</dbReference>
<reference evidence="20" key="1">
    <citation type="journal article" date="2008" name="Nature">
        <title>The amphioxus genome and the evolution of the chordate karyotype.</title>
        <authorList>
            <consortium name="US DOE Joint Genome Institute (JGI-PGF)"/>
            <person name="Putnam N.H."/>
            <person name="Butts T."/>
            <person name="Ferrier D.E.K."/>
            <person name="Furlong R.F."/>
            <person name="Hellsten U."/>
            <person name="Kawashima T."/>
            <person name="Robinson-Rechavi M."/>
            <person name="Shoguchi E."/>
            <person name="Terry A."/>
            <person name="Yu J.-K."/>
            <person name="Benito-Gutierrez E.L."/>
            <person name="Dubchak I."/>
            <person name="Garcia-Fernandez J."/>
            <person name="Gibson-Brown J.J."/>
            <person name="Grigoriev I.V."/>
            <person name="Horton A.C."/>
            <person name="de Jong P.J."/>
            <person name="Jurka J."/>
            <person name="Kapitonov V.V."/>
            <person name="Kohara Y."/>
            <person name="Kuroki Y."/>
            <person name="Lindquist E."/>
            <person name="Lucas S."/>
            <person name="Osoegawa K."/>
            <person name="Pennacchio L.A."/>
            <person name="Salamov A.A."/>
            <person name="Satou Y."/>
            <person name="Sauka-Spengler T."/>
            <person name="Schmutz J."/>
            <person name="Shin-I T."/>
            <person name="Toyoda A."/>
            <person name="Bronner-Fraser M."/>
            <person name="Fujiyama A."/>
            <person name="Holland L.Z."/>
            <person name="Holland P.W.H."/>
            <person name="Satoh N."/>
            <person name="Rokhsar D.S."/>
        </authorList>
    </citation>
    <scope>NUCLEOTIDE SEQUENCE [LARGE SCALE GENOMIC DNA]</scope>
    <source>
        <strain evidence="20">S238N-H82</strain>
        <tissue evidence="20">Testes</tissue>
    </source>
</reference>
<evidence type="ECO:0000256" key="3">
    <source>
        <dbReference type="ARBA" id="ARBA00009198"/>
    </source>
</evidence>
<evidence type="ECO:0000256" key="16">
    <source>
        <dbReference type="ARBA" id="ARBA00045659"/>
    </source>
</evidence>
<dbReference type="GO" id="GO:0045202">
    <property type="term" value="C:synapse"/>
    <property type="evidence" value="ECO:0007669"/>
    <property type="project" value="UniProtKB-SubCell"/>
</dbReference>
<evidence type="ECO:0000256" key="14">
    <source>
        <dbReference type="ARBA" id="ARBA00034367"/>
    </source>
</evidence>
<proteinExistence type="inferred from homology"/>
<dbReference type="InParanoid" id="C3YZ28"/>
<dbReference type="PRINTS" id="PR01091">
    <property type="entry name" value="OREXINPP"/>
</dbReference>
<keyword evidence="19" id="KW-0732">Signal</keyword>
<comment type="subcellular location">
    <subcellularLocation>
        <location evidence="2">Cytoplasmic vesicle</location>
    </subcellularLocation>
    <subcellularLocation>
        <location evidence="1">Rough endoplasmic reticulum</location>
    </subcellularLocation>
    <subcellularLocation>
        <location evidence="10">Synapse</location>
    </subcellularLocation>
</comment>
<organism>
    <name type="scientific">Branchiostoma floridae</name>
    <name type="common">Florida lancelet</name>
    <name type="synonym">Amphioxus</name>
    <dbReference type="NCBI Taxonomy" id="7739"/>
    <lineage>
        <taxon>Eukaryota</taxon>
        <taxon>Metazoa</taxon>
        <taxon>Chordata</taxon>
        <taxon>Cephalochordata</taxon>
        <taxon>Leptocardii</taxon>
        <taxon>Amphioxiformes</taxon>
        <taxon>Branchiostomatidae</taxon>
        <taxon>Branchiostoma</taxon>
    </lineage>
</organism>
<evidence type="ECO:0000256" key="7">
    <source>
        <dbReference type="ARBA" id="ARBA00023157"/>
    </source>
</evidence>
<evidence type="ECO:0000256" key="1">
    <source>
        <dbReference type="ARBA" id="ARBA00004427"/>
    </source>
</evidence>
<evidence type="ECO:0000313" key="20">
    <source>
        <dbReference type="EMBL" id="EEN54536.1"/>
    </source>
</evidence>
<evidence type="ECO:0000256" key="5">
    <source>
        <dbReference type="ARBA" id="ARBA00022824"/>
    </source>
</evidence>
<evidence type="ECO:0000256" key="18">
    <source>
        <dbReference type="SAM" id="MobiDB-lite"/>
    </source>
</evidence>
<feature type="chain" id="PRO_5002936225" description="Hypocretin neuropeptide precursor" evidence="19">
    <location>
        <begin position="23"/>
        <end position="274"/>
    </location>
</feature>
<dbReference type="GO" id="GO:0007218">
    <property type="term" value="P:neuropeptide signaling pathway"/>
    <property type="evidence" value="ECO:0007669"/>
    <property type="project" value="UniProtKB-KW"/>
</dbReference>
<keyword evidence="8" id="KW-0527">Neuropeptide</keyword>
<dbReference type="InterPro" id="IPR001704">
    <property type="entry name" value="Orexin"/>
</dbReference>
<dbReference type="GO" id="GO:0005791">
    <property type="term" value="C:rough endoplasmic reticulum"/>
    <property type="evidence" value="ECO:0007669"/>
    <property type="project" value="UniProtKB-SubCell"/>
</dbReference>
<evidence type="ECO:0000256" key="17">
    <source>
        <dbReference type="ARBA" id="ARBA00046224"/>
    </source>
</evidence>
<evidence type="ECO:0000256" key="6">
    <source>
        <dbReference type="ARBA" id="ARBA00023018"/>
    </source>
</evidence>
<feature type="region of interest" description="Disordered" evidence="18">
    <location>
        <begin position="164"/>
        <end position="191"/>
    </location>
</feature>
<dbReference type="Pfam" id="PF02072">
    <property type="entry name" value="Orexin"/>
    <property type="match status" value="2"/>
</dbReference>
<comment type="similarity">
    <text evidence="3">Belongs to the orexin family.</text>
</comment>
<gene>
    <name evidence="20" type="ORF">BRAFLDRAFT_66903</name>
</gene>
<comment type="function">
    <text evidence="17">Binds to orexin receptor HCRTR2/OX2R only. Stimulates food intake. Modulates pituitary luteinizing hormone secretion in an ovarian steroid-dependent manner.</text>
</comment>